<keyword evidence="2" id="KW-1185">Reference proteome</keyword>
<evidence type="ECO:0000313" key="2">
    <source>
        <dbReference type="Proteomes" id="UP000593818"/>
    </source>
</evidence>
<name>A0A7M2XQW4_9NOCA</name>
<dbReference type="Proteomes" id="UP000593818">
    <property type="component" value="Chromosome"/>
</dbReference>
<reference evidence="1 2" key="1">
    <citation type="submission" date="2020-10" db="EMBL/GenBank/DDBJ databases">
        <title>Whole genome sequence of oil-degrading bacteria Rhodococcus pyridinivorans strain 5Ap.</title>
        <authorList>
            <person name="Akhremchuk A.E."/>
            <person name="Valentovich L.N."/>
            <person name="Charniauskaya M.I."/>
            <person name="Bukliarevich H.A."/>
            <person name="Titok M.A."/>
        </authorList>
    </citation>
    <scope>NUCLEOTIDE SEQUENCE [LARGE SCALE GENOMIC DNA]</scope>
    <source>
        <strain evidence="1 2">5Ap</strain>
    </source>
</reference>
<dbReference type="RefSeq" id="WP_193903463.1">
    <property type="nucleotide sequence ID" value="NZ_CP063450.1"/>
</dbReference>
<proteinExistence type="predicted"/>
<sequence>MVLVGPAHCAPPGALDVDSLSTISTSEGTWHAWLVRLPRAFDSTTYRWLSKFGITVEQRREKTRIVSPPIEYGAGGAPRFLLGDPIVVAPSPQASVLAAESYATMNAKSLGRRRVAGSMPAYAVTAIESGALRLRTDAERDVARVDIVPEGDIESNLSAAVWCVRHADDVLLPYTSHRFATHEVGFVLHTDIPALRFSVTADFLDDRTESIRSADTTAATEWIRQRLAAATGIEIEAGNLGFLRLEFPRQTPHGEAGARPVRARRSNWPAAYALSSDTDSNPVVPHWQIGTSRAATTRIRRLPNVSPWQ</sequence>
<protein>
    <submittedName>
        <fullName evidence="1">Uncharacterized protein</fullName>
    </submittedName>
</protein>
<gene>
    <name evidence="1" type="ORF">INP59_07400</name>
</gene>
<organism evidence="1 2">
    <name type="scientific">Rhodococcus pyridinivorans</name>
    <dbReference type="NCBI Taxonomy" id="103816"/>
    <lineage>
        <taxon>Bacteria</taxon>
        <taxon>Bacillati</taxon>
        <taxon>Actinomycetota</taxon>
        <taxon>Actinomycetes</taxon>
        <taxon>Mycobacteriales</taxon>
        <taxon>Nocardiaceae</taxon>
        <taxon>Rhodococcus</taxon>
    </lineage>
</organism>
<dbReference type="AlphaFoldDB" id="A0A7M2XQW4"/>
<accession>A0A7M2XQW4</accession>
<dbReference type="EMBL" id="CP063450">
    <property type="protein sequence ID" value="QOW00166.1"/>
    <property type="molecule type" value="Genomic_DNA"/>
</dbReference>
<evidence type="ECO:0000313" key="1">
    <source>
        <dbReference type="EMBL" id="QOW00166.1"/>
    </source>
</evidence>